<keyword evidence="3" id="KW-1185">Reference proteome</keyword>
<dbReference type="GO" id="GO:0042597">
    <property type="term" value="C:periplasmic space"/>
    <property type="evidence" value="ECO:0007669"/>
    <property type="project" value="UniProtKB-ARBA"/>
</dbReference>
<name>A0AAV5B1Y9_9ACTN</name>
<dbReference type="SUPFAM" id="SSF53850">
    <property type="entry name" value="Periplasmic binding protein-like II"/>
    <property type="match status" value="1"/>
</dbReference>
<dbReference type="AlphaFoldDB" id="A0AAV5B1Y9"/>
<gene>
    <name evidence="2" type="ORF">ATOP_03890</name>
</gene>
<protein>
    <submittedName>
        <fullName evidence="2">Peptide ABC transporter substrate-binding protein</fullName>
    </submittedName>
</protein>
<dbReference type="PIRSF" id="PIRSF002741">
    <property type="entry name" value="MppA"/>
    <property type="match status" value="1"/>
</dbReference>
<dbReference type="PANTHER" id="PTHR30290:SF81">
    <property type="entry name" value="OLIGOPEPTIDE-BINDING PROTEIN OPPA"/>
    <property type="match status" value="1"/>
</dbReference>
<dbReference type="PANTHER" id="PTHR30290">
    <property type="entry name" value="PERIPLASMIC BINDING COMPONENT OF ABC TRANSPORTER"/>
    <property type="match status" value="1"/>
</dbReference>
<evidence type="ECO:0000313" key="3">
    <source>
        <dbReference type="Proteomes" id="UP001055025"/>
    </source>
</evidence>
<dbReference type="EMBL" id="BQKC01000001">
    <property type="protein sequence ID" value="GJM54734.1"/>
    <property type="molecule type" value="Genomic_DNA"/>
</dbReference>
<organism evidence="2 3">
    <name type="scientific">Granulimonas faecalis</name>
    <dbReference type="NCBI Taxonomy" id="2894155"/>
    <lineage>
        <taxon>Bacteria</taxon>
        <taxon>Bacillati</taxon>
        <taxon>Actinomycetota</taxon>
        <taxon>Coriobacteriia</taxon>
        <taxon>Coriobacteriales</taxon>
        <taxon>Kribbibacteriaceae</taxon>
        <taxon>Granulimonas</taxon>
    </lineage>
</organism>
<dbReference type="InterPro" id="IPR030678">
    <property type="entry name" value="Peptide/Ni-bd"/>
</dbReference>
<dbReference type="Gene3D" id="3.40.190.10">
    <property type="entry name" value="Periplasmic binding protein-like II"/>
    <property type="match status" value="1"/>
</dbReference>
<dbReference type="InterPro" id="IPR039424">
    <property type="entry name" value="SBP_5"/>
</dbReference>
<dbReference type="Pfam" id="PF00496">
    <property type="entry name" value="SBP_bac_5"/>
    <property type="match status" value="1"/>
</dbReference>
<feature type="domain" description="Solute-binding protein family 5" evidence="1">
    <location>
        <begin position="90"/>
        <end position="449"/>
    </location>
</feature>
<comment type="caution">
    <text evidence="2">The sequence shown here is derived from an EMBL/GenBank/DDBJ whole genome shotgun (WGS) entry which is preliminary data.</text>
</comment>
<proteinExistence type="predicted"/>
<reference evidence="2" key="1">
    <citation type="journal article" date="2022" name="Int. J. Syst. Evol. Microbiol.">
        <title>Granulimonas faecalis gen. nov., sp. nov., and Leptogranulimonas caecicola gen. nov., sp. nov., novel lactate-producing Atopobiaceae bacteria isolated from mouse intestines, and an emended description of the family Atopobiaceae.</title>
        <authorList>
            <person name="Morinaga K."/>
            <person name="Kusada H."/>
            <person name="Sakamoto S."/>
            <person name="Murakami T."/>
            <person name="Toyoda A."/>
            <person name="Mori H."/>
            <person name="Meng X.Y."/>
            <person name="Takashino M."/>
            <person name="Murotomi K."/>
            <person name="Tamaki H."/>
        </authorList>
    </citation>
    <scope>NUCLEOTIDE SEQUENCE</scope>
    <source>
        <strain evidence="2">OPF53</strain>
    </source>
</reference>
<evidence type="ECO:0000259" key="1">
    <source>
        <dbReference type="Pfam" id="PF00496"/>
    </source>
</evidence>
<dbReference type="Gene3D" id="3.10.105.10">
    <property type="entry name" value="Dipeptide-binding Protein, Domain 3"/>
    <property type="match status" value="1"/>
</dbReference>
<dbReference type="GO" id="GO:0015833">
    <property type="term" value="P:peptide transport"/>
    <property type="evidence" value="ECO:0007669"/>
    <property type="project" value="TreeGrafter"/>
</dbReference>
<dbReference type="Proteomes" id="UP001055025">
    <property type="component" value="Unassembled WGS sequence"/>
</dbReference>
<dbReference type="GO" id="GO:0043190">
    <property type="term" value="C:ATP-binding cassette (ABC) transporter complex"/>
    <property type="evidence" value="ECO:0007669"/>
    <property type="project" value="InterPro"/>
</dbReference>
<dbReference type="GO" id="GO:1904680">
    <property type="term" value="F:peptide transmembrane transporter activity"/>
    <property type="evidence" value="ECO:0007669"/>
    <property type="project" value="TreeGrafter"/>
</dbReference>
<dbReference type="InterPro" id="IPR000914">
    <property type="entry name" value="SBP_5_dom"/>
</dbReference>
<accession>A0AAV5B1Y9</accession>
<sequence>MNLGETMTRPVTTARPAMAALILLLGALLLAGCSGGGQTAPRASGEKTLHAGSTTHFSAETMDPASEWDSWYLIYYGIVETLFRVGDDLTPEPWLAAGAERVDDRTWKVTLNDGIEFSNGEAVDAAAVKAAWERTLERNPRGMETLPCEGLAAEGNTLTIRTREAVPSLENALCDPLLCVYYVGDDVDYARETPGTGPYMMREFEAESHIVMGPNEHYWRGTPKLSEVRLTCFSDDNAITMAMQNGEIDAVAMPSASTLATLARDGDGDYRVSRKTTSRADFICMNMTHPVIQNAAVRTAVAYCIDRDGYADVVCQGNATPSWGVYSRTLPFGGTEGLRVTVDRCDVAAAARVLEEAGITDTDGDGVRELDGAPVELDLYTCTSYERFVQIADDLQSRLAQAGIRLRIVPTDYFLEDKGTWAEDDPDMTLDSSAMAPTGDPAYFARTHFVTGASANYGGYSNGEVDALVARLDETFDEDERNGIARRIAQVVLNDNPCVFFSNPDATVLSTSAVSGLDVAPSEYYFVTVDTDVA</sequence>
<evidence type="ECO:0000313" key="2">
    <source>
        <dbReference type="EMBL" id="GJM54734.1"/>
    </source>
</evidence>